<gene>
    <name evidence="2" type="ORF">BD289DRAFT_18502</name>
</gene>
<reference evidence="2 3" key="1">
    <citation type="journal article" date="2018" name="Mycol. Prog.">
        <title>Coniella lustricola, a new species from submerged detritus.</title>
        <authorList>
            <person name="Raudabaugh D.B."/>
            <person name="Iturriaga T."/>
            <person name="Carver A."/>
            <person name="Mondo S."/>
            <person name="Pangilinan J."/>
            <person name="Lipzen A."/>
            <person name="He G."/>
            <person name="Amirebrahimi M."/>
            <person name="Grigoriev I.V."/>
            <person name="Miller A.N."/>
        </authorList>
    </citation>
    <scope>NUCLEOTIDE SEQUENCE [LARGE SCALE GENOMIC DNA]</scope>
    <source>
        <strain evidence="2 3">B22-T-1</strain>
    </source>
</reference>
<organism evidence="2 3">
    <name type="scientific">Coniella lustricola</name>
    <dbReference type="NCBI Taxonomy" id="2025994"/>
    <lineage>
        <taxon>Eukaryota</taxon>
        <taxon>Fungi</taxon>
        <taxon>Dikarya</taxon>
        <taxon>Ascomycota</taxon>
        <taxon>Pezizomycotina</taxon>
        <taxon>Sordariomycetes</taxon>
        <taxon>Sordariomycetidae</taxon>
        <taxon>Diaporthales</taxon>
        <taxon>Schizoparmaceae</taxon>
        <taxon>Coniella</taxon>
    </lineage>
</organism>
<sequence length="410" mass="46076">MCGQHVYDLHQRLKADHPVFFYFFTNRRCQETRRLVQGPGRRGRKEWHNHAPGGQRSHPQHILQGPHRRRHTHQEACAGQEACSHRRPGRQGGSRGTEEGPRGTGEGPRCTGEGCSSSSSCCRGFAQEICSSAQGTQQRQGLGRHTGCHQTTATGHCAECHAKHVCQCETCSPCCCCTGRRRWWRGEEEEKEEEKTGACVRYGGHPGPRRRDSRFDRPQAHPACAEGRQGSSATGAKGQGRHAQARGDRGVLPASVYAAGHGQAGRRCWWWRWRQEGEDLPPGRKEVDQGDSCGASHRRGASQPREAPGAAQEEPGPVRGPILWWPAAGPAGPAAEWRSWRPSWRTTGRRQQPRPRRARHRWPDWRRLACCWQGCLWRYQGLGQHLGQHDPRPWRHDWCSGELTKAPLPS</sequence>
<dbReference type="Proteomes" id="UP000241462">
    <property type="component" value="Unassembled WGS sequence"/>
</dbReference>
<feature type="region of interest" description="Disordered" evidence="1">
    <location>
        <begin position="195"/>
        <end position="248"/>
    </location>
</feature>
<evidence type="ECO:0000313" key="2">
    <source>
        <dbReference type="EMBL" id="PSS00669.1"/>
    </source>
</evidence>
<feature type="region of interest" description="Disordered" evidence="1">
    <location>
        <begin position="279"/>
        <end position="319"/>
    </location>
</feature>
<feature type="region of interest" description="Disordered" evidence="1">
    <location>
        <begin position="35"/>
        <end position="114"/>
    </location>
</feature>
<proteinExistence type="predicted"/>
<dbReference type="EMBL" id="KZ678382">
    <property type="protein sequence ID" value="PSS00669.1"/>
    <property type="molecule type" value="Genomic_DNA"/>
</dbReference>
<evidence type="ECO:0000313" key="3">
    <source>
        <dbReference type="Proteomes" id="UP000241462"/>
    </source>
</evidence>
<feature type="compositionally biased region" description="Basic and acidic residues" evidence="1">
    <location>
        <begin position="279"/>
        <end position="288"/>
    </location>
</feature>
<dbReference type="InParanoid" id="A0A2T3AJK0"/>
<evidence type="ECO:0000256" key="1">
    <source>
        <dbReference type="SAM" id="MobiDB-lite"/>
    </source>
</evidence>
<name>A0A2T3AJK0_9PEZI</name>
<dbReference type="AlphaFoldDB" id="A0A2T3AJK0"/>
<accession>A0A2T3AJK0</accession>
<protein>
    <submittedName>
        <fullName evidence="2">Uncharacterized protein</fullName>
    </submittedName>
</protein>
<keyword evidence="3" id="KW-1185">Reference proteome</keyword>
<feature type="compositionally biased region" description="Basic and acidic residues" evidence="1">
    <location>
        <begin position="209"/>
        <end position="219"/>
    </location>
</feature>